<evidence type="ECO:0000313" key="3">
    <source>
        <dbReference type="Proteomes" id="UP000053244"/>
    </source>
</evidence>
<dbReference type="Proteomes" id="UP000053244">
    <property type="component" value="Unassembled WGS sequence"/>
</dbReference>
<proteinExistence type="predicted"/>
<dbReference type="AlphaFoldDB" id="A0A117MQ11"/>
<reference evidence="2 3" key="1">
    <citation type="submission" date="2015-10" db="EMBL/GenBank/DDBJ databases">
        <authorList>
            <person name="Gilbert D.G."/>
        </authorList>
    </citation>
    <scope>NUCLEOTIDE SEQUENCE [LARGE SCALE GENOMIC DNA]</scope>
    <source>
        <strain evidence="2 3">NRRL B-16712</strain>
    </source>
</reference>
<dbReference type="EMBL" id="LLZH01000279">
    <property type="protein sequence ID" value="KUL29452.1"/>
    <property type="molecule type" value="Genomic_DNA"/>
</dbReference>
<evidence type="ECO:0000313" key="2">
    <source>
        <dbReference type="EMBL" id="KUL29452.1"/>
    </source>
</evidence>
<dbReference type="OrthoDB" id="3297477at2"/>
<dbReference type="PANTHER" id="PTHR37305">
    <property type="entry name" value="INTEGRAL MEMBRANE PROTEIN-RELATED"/>
    <property type="match status" value="1"/>
</dbReference>
<sequence>MTTFSVPNRPAYRLTARGVLAGEWTKFATLRSTWITTGVSAVLVIAFGLIAAMVGRAGMGSDAVSLALSGTTLAALAVGVLGVLLSAGEYSTGMIRATLTAVPARTPVLWSKALIAGGTTVVVMTVAAVLAFTIGSPLLDSGVATLGVGDAGVLRALVGAGLYLGLVAVLGVALGVLLRSSAGSIAVLAGGLLILPGLMMLLPGSLAETVSPYLPSNAGSAVMALHTSDGSLGPWAGLAVFTAYVTAALVAAAYRLKKADA</sequence>
<dbReference type="PANTHER" id="PTHR37305:SF1">
    <property type="entry name" value="MEMBRANE PROTEIN"/>
    <property type="match status" value="1"/>
</dbReference>
<accession>A0A117MQ11</accession>
<evidence type="ECO:0000256" key="1">
    <source>
        <dbReference type="SAM" id="Phobius"/>
    </source>
</evidence>
<feature type="transmembrane region" description="Helical" evidence="1">
    <location>
        <begin position="235"/>
        <end position="256"/>
    </location>
</feature>
<evidence type="ECO:0008006" key="4">
    <source>
        <dbReference type="Google" id="ProtNLM"/>
    </source>
</evidence>
<name>A0A117MQ11_9ACTN</name>
<keyword evidence="1" id="KW-0812">Transmembrane</keyword>
<protein>
    <recommendedName>
        <fullName evidence="4">ABC transporter permease</fullName>
    </recommendedName>
</protein>
<feature type="transmembrane region" description="Helical" evidence="1">
    <location>
        <begin position="109"/>
        <end position="134"/>
    </location>
</feature>
<keyword evidence="1" id="KW-0472">Membrane</keyword>
<dbReference type="RefSeq" id="WP_067697401.1">
    <property type="nucleotide sequence ID" value="NZ_LLZH01000279.1"/>
</dbReference>
<gene>
    <name evidence="2" type="ORF">ADL15_27940</name>
</gene>
<feature type="transmembrane region" description="Helical" evidence="1">
    <location>
        <begin position="66"/>
        <end position="88"/>
    </location>
</feature>
<feature type="transmembrane region" description="Helical" evidence="1">
    <location>
        <begin position="154"/>
        <end position="178"/>
    </location>
</feature>
<feature type="transmembrane region" description="Helical" evidence="1">
    <location>
        <begin position="34"/>
        <end position="54"/>
    </location>
</feature>
<keyword evidence="3" id="KW-1185">Reference proteome</keyword>
<organism evidence="2 3">
    <name type="scientific">Actinoplanes awajinensis subsp. mycoplanecinus</name>
    <dbReference type="NCBI Taxonomy" id="135947"/>
    <lineage>
        <taxon>Bacteria</taxon>
        <taxon>Bacillati</taxon>
        <taxon>Actinomycetota</taxon>
        <taxon>Actinomycetes</taxon>
        <taxon>Micromonosporales</taxon>
        <taxon>Micromonosporaceae</taxon>
        <taxon>Actinoplanes</taxon>
    </lineage>
</organism>
<feature type="transmembrane region" description="Helical" evidence="1">
    <location>
        <begin position="185"/>
        <end position="206"/>
    </location>
</feature>
<keyword evidence="1" id="KW-1133">Transmembrane helix</keyword>
<comment type="caution">
    <text evidence="2">The sequence shown here is derived from an EMBL/GenBank/DDBJ whole genome shotgun (WGS) entry which is preliminary data.</text>
</comment>